<evidence type="ECO:0000313" key="3">
    <source>
        <dbReference type="Proteomes" id="UP000001784"/>
    </source>
</evidence>
<proteinExistence type="predicted"/>
<evidence type="ECO:0000313" key="2">
    <source>
        <dbReference type="EMBL" id="ABK17960.1"/>
    </source>
</evidence>
<reference evidence="2 3" key="1">
    <citation type="submission" date="2006-10" db="EMBL/GenBank/DDBJ databases">
        <title>Complete sequence of Syntrophobacter fumaroxidans MPOB.</title>
        <authorList>
            <consortium name="US DOE Joint Genome Institute"/>
            <person name="Copeland A."/>
            <person name="Lucas S."/>
            <person name="Lapidus A."/>
            <person name="Barry K."/>
            <person name="Detter J.C."/>
            <person name="Glavina del Rio T."/>
            <person name="Hammon N."/>
            <person name="Israni S."/>
            <person name="Pitluck S."/>
            <person name="Goltsman E.G."/>
            <person name="Martinez M."/>
            <person name="Schmutz J."/>
            <person name="Larimer F."/>
            <person name="Land M."/>
            <person name="Hauser L."/>
            <person name="Kyrpides N."/>
            <person name="Kim E."/>
            <person name="Boone D.R."/>
            <person name="Brockman F."/>
            <person name="Culley D."/>
            <person name="Ferry J."/>
            <person name="Gunsalus R."/>
            <person name="McInerney M.J."/>
            <person name="Morrison M."/>
            <person name="Plugge C."/>
            <person name="Rohlin L."/>
            <person name="Scholten J."/>
            <person name="Sieber J."/>
            <person name="Stams A.J.M."/>
            <person name="Worm P."/>
            <person name="Henstra A.M."/>
            <person name="Richardson P."/>
        </authorList>
    </citation>
    <scope>NUCLEOTIDE SEQUENCE [LARGE SCALE GENOMIC DNA]</scope>
    <source>
        <strain evidence="3">DSM 10017 / MPOB</strain>
    </source>
</reference>
<feature type="chain" id="PRO_5002626834" evidence="1">
    <location>
        <begin position="27"/>
        <end position="109"/>
    </location>
</feature>
<dbReference type="KEGG" id="sfu:Sfum_2278"/>
<sequence precursor="true">MNTARKMLILPVVFCLLVLTAGNALADYAWYNCTVVRVGQNRMGVFQITLARPGVTESRTFTLPADRTDRLLAIALSAVSANLKVRAYVDWRFEEGRTLKGLQAVGAVQ</sequence>
<dbReference type="InParanoid" id="A0LKK8"/>
<dbReference type="RefSeq" id="WP_011699129.1">
    <property type="nucleotide sequence ID" value="NC_008554.1"/>
</dbReference>
<gene>
    <name evidence="2" type="ordered locus">Sfum_2278</name>
</gene>
<keyword evidence="1" id="KW-0732">Signal</keyword>
<feature type="signal peptide" evidence="1">
    <location>
        <begin position="1"/>
        <end position="26"/>
    </location>
</feature>
<dbReference type="HOGENOM" id="CLU_2182663_0_0_7"/>
<accession>A0LKK8</accession>
<name>A0LKK8_SYNFM</name>
<protein>
    <submittedName>
        <fullName evidence="2">Uncharacterized protein</fullName>
    </submittedName>
</protein>
<dbReference type="EMBL" id="CP000478">
    <property type="protein sequence ID" value="ABK17960.1"/>
    <property type="molecule type" value="Genomic_DNA"/>
</dbReference>
<dbReference type="AlphaFoldDB" id="A0LKK8"/>
<dbReference type="Proteomes" id="UP000001784">
    <property type="component" value="Chromosome"/>
</dbReference>
<organism evidence="2 3">
    <name type="scientific">Syntrophobacter fumaroxidans (strain DSM 10017 / MPOB)</name>
    <dbReference type="NCBI Taxonomy" id="335543"/>
    <lineage>
        <taxon>Bacteria</taxon>
        <taxon>Pseudomonadati</taxon>
        <taxon>Thermodesulfobacteriota</taxon>
        <taxon>Syntrophobacteria</taxon>
        <taxon>Syntrophobacterales</taxon>
        <taxon>Syntrophobacteraceae</taxon>
        <taxon>Syntrophobacter</taxon>
    </lineage>
</organism>
<evidence type="ECO:0000256" key="1">
    <source>
        <dbReference type="SAM" id="SignalP"/>
    </source>
</evidence>
<keyword evidence="3" id="KW-1185">Reference proteome</keyword>
<dbReference type="STRING" id="335543.Sfum_2278"/>